<dbReference type="Gene3D" id="1.25.10.10">
    <property type="entry name" value="Leucine-rich Repeat Variant"/>
    <property type="match status" value="2"/>
</dbReference>
<name>A0ABR0EJX7_ZASCE</name>
<feature type="compositionally biased region" description="Polar residues" evidence="2">
    <location>
        <begin position="421"/>
        <end position="434"/>
    </location>
</feature>
<dbReference type="EMBL" id="JAXOVC010000005">
    <property type="protein sequence ID" value="KAK4501528.1"/>
    <property type="molecule type" value="Genomic_DNA"/>
</dbReference>
<accession>A0ABR0EJX7</accession>
<keyword evidence="5" id="KW-1185">Reference proteome</keyword>
<comment type="similarity">
    <text evidence="1">Belongs to the WAPL family.</text>
</comment>
<feature type="compositionally biased region" description="Basic and acidic residues" evidence="2">
    <location>
        <begin position="47"/>
        <end position="66"/>
    </location>
</feature>
<dbReference type="PANTHER" id="PTHR22100">
    <property type="entry name" value="WINGS APART-LIKE PROTEIN HOMOLOG"/>
    <property type="match status" value="1"/>
</dbReference>
<evidence type="ECO:0000256" key="2">
    <source>
        <dbReference type="SAM" id="MobiDB-lite"/>
    </source>
</evidence>
<feature type="compositionally biased region" description="Polar residues" evidence="2">
    <location>
        <begin position="23"/>
        <end position="32"/>
    </location>
</feature>
<comment type="caution">
    <text evidence="4">The sequence shown here is derived from an EMBL/GenBank/DDBJ whole genome shotgun (WGS) entry which is preliminary data.</text>
</comment>
<feature type="compositionally biased region" description="Polar residues" evidence="2">
    <location>
        <begin position="523"/>
        <end position="539"/>
    </location>
</feature>
<feature type="compositionally biased region" description="Polar residues" evidence="2">
    <location>
        <begin position="214"/>
        <end position="224"/>
    </location>
</feature>
<dbReference type="InterPro" id="IPR011989">
    <property type="entry name" value="ARM-like"/>
</dbReference>
<feature type="region of interest" description="Disordered" evidence="2">
    <location>
        <begin position="1"/>
        <end position="383"/>
    </location>
</feature>
<feature type="region of interest" description="Disordered" evidence="2">
    <location>
        <begin position="421"/>
        <end position="564"/>
    </location>
</feature>
<feature type="compositionally biased region" description="Basic and acidic residues" evidence="2">
    <location>
        <begin position="110"/>
        <end position="142"/>
    </location>
</feature>
<evidence type="ECO:0000256" key="1">
    <source>
        <dbReference type="ARBA" id="ARBA00006854"/>
    </source>
</evidence>
<feature type="compositionally biased region" description="Polar residues" evidence="2">
    <location>
        <begin position="163"/>
        <end position="174"/>
    </location>
</feature>
<gene>
    <name evidence="4" type="ORF">PRZ48_007337</name>
</gene>
<dbReference type="InterPro" id="IPR039874">
    <property type="entry name" value="WAPL"/>
</dbReference>
<dbReference type="InterPro" id="IPR022771">
    <property type="entry name" value="WAPL_C"/>
</dbReference>
<sequence length="1021" mass="112633">MAEVSPFSQARRRKQITYGKASRTANTWSLDTLNDDELQAPTPKPPVRRDLKVKETYTVSKIEKTTHALKPIKRREQKQDPWDIPSSGDEEDVEPVRRNHVPKLVAGRRHMADPVPKAKEEQLAPWEKRRAGESQSEKEERARGRKHIPATSDAQLMSELTYALQQEQSKNITTAPKARFTEPEQLVNAPPAMVSSPGNGSAAARLRARKQLSEKTTASKSDQNPKQKRPGQEVDTATLSPRKKLKPEQSPKSEDSDTVMDDTTNNLTCEHPQVVIQPSTDSMDVYDLPDSEADESVKSKPKAATPKLAGKSRKGKLTTYSRSSPRKMDSAPARLSDMLPAEQDSTDATSPSAVYSPPETPPKSVASRVATPETAFKSAGTMTPKQAKLWDQLLENDNPAATPNVLAIRDLTLNTRRVTKTTAAPRSFAKSSSDVGPRRRSKLVDRLKASAPSTDAESSDESDNETTNSDVEMEDGTAAVEAEAVQSQTQTQSQSLRGPKVTYASRTRSHLPEDSFEDGLLFSLTSETPQPKPSTTRQISNKSNAASQKSAFDLDDSEDDAQPSQVQTIHELRALGVNRRFMNDMGALLEDICDHNSSARSRRRTALMEIATKLADSAFAEKFIRQGYEQHLITELAAARDEIADFALASAFATMLAHDVPDHVAPSLRDSELISWLNELLQMRVDASKLAKDRKNNMSKSAQRSFGDFVTVLKDRELVWKETKPTVITPRVVALKVLDKVIRKLRGSGDRSEIVKINDLRNIAPEQDEVGGDVEPSVEVALAVSALESLSTTALSLAWPSEVVERLRTVLVHSSDDNSKSRDLLFLTLRLCLNLTNENARNCKVLSKPPTVAFLLRTVSEGFPKLHADVDDEQRKINLDLLVLSMANLINLTEHNEDARQQATTTDTRTLLSSLVDVFHAGQQRLIEAESVEQGATNVAYGYLAVVLANLCRNGAAKAFIASKLPGNNLTALVDGLAEFVLQHQTVDMTLEGEEGMEVWRAFTEKLKEVLRMLRVEAGMV</sequence>
<reference evidence="4 5" key="1">
    <citation type="journal article" date="2023" name="G3 (Bethesda)">
        <title>A chromosome-level genome assembly of Zasmidium syzygii isolated from banana leaves.</title>
        <authorList>
            <person name="van Westerhoven A.C."/>
            <person name="Mehrabi R."/>
            <person name="Talebi R."/>
            <person name="Steentjes M.B.F."/>
            <person name="Corcolon B."/>
            <person name="Chong P.A."/>
            <person name="Kema G.H.J."/>
            <person name="Seidl M.F."/>
        </authorList>
    </citation>
    <scope>NUCLEOTIDE SEQUENCE [LARGE SCALE GENOMIC DNA]</scope>
    <source>
        <strain evidence="4 5">P124</strain>
    </source>
</reference>
<dbReference type="Proteomes" id="UP001305779">
    <property type="component" value="Unassembled WGS sequence"/>
</dbReference>
<evidence type="ECO:0000259" key="3">
    <source>
        <dbReference type="Pfam" id="PF07814"/>
    </source>
</evidence>
<feature type="compositionally biased region" description="Low complexity" evidence="2">
    <location>
        <begin position="540"/>
        <end position="551"/>
    </location>
</feature>
<evidence type="ECO:0000313" key="5">
    <source>
        <dbReference type="Proteomes" id="UP001305779"/>
    </source>
</evidence>
<dbReference type="PANTHER" id="PTHR22100:SF13">
    <property type="entry name" value="WINGS APART-LIKE PROTEIN HOMOLOG"/>
    <property type="match status" value="1"/>
</dbReference>
<dbReference type="Pfam" id="PF07814">
    <property type="entry name" value="WAPL"/>
    <property type="match status" value="1"/>
</dbReference>
<proteinExistence type="inferred from homology"/>
<feature type="compositionally biased region" description="Basic residues" evidence="2">
    <location>
        <begin position="98"/>
        <end position="109"/>
    </location>
</feature>
<feature type="domain" description="Wings apart-like protein C-terminal" evidence="3">
    <location>
        <begin position="565"/>
        <end position="898"/>
    </location>
</feature>
<evidence type="ECO:0000313" key="4">
    <source>
        <dbReference type="EMBL" id="KAK4501528.1"/>
    </source>
</evidence>
<organism evidence="4 5">
    <name type="scientific">Zasmidium cellare</name>
    <name type="common">Wine cellar mold</name>
    <name type="synonym">Racodium cellare</name>
    <dbReference type="NCBI Taxonomy" id="395010"/>
    <lineage>
        <taxon>Eukaryota</taxon>
        <taxon>Fungi</taxon>
        <taxon>Dikarya</taxon>
        <taxon>Ascomycota</taxon>
        <taxon>Pezizomycotina</taxon>
        <taxon>Dothideomycetes</taxon>
        <taxon>Dothideomycetidae</taxon>
        <taxon>Mycosphaerellales</taxon>
        <taxon>Mycosphaerellaceae</taxon>
        <taxon>Zasmidium</taxon>
    </lineage>
</organism>
<feature type="compositionally biased region" description="Basic and acidic residues" evidence="2">
    <location>
        <begin position="246"/>
        <end position="255"/>
    </location>
</feature>
<feature type="compositionally biased region" description="Low complexity" evidence="2">
    <location>
        <begin position="486"/>
        <end position="495"/>
    </location>
</feature>
<protein>
    <recommendedName>
        <fullName evidence="3">Wings apart-like protein C-terminal domain-containing protein</fullName>
    </recommendedName>
</protein>